<dbReference type="AlphaFoldDB" id="A0A9Y2K229"/>
<dbReference type="Proteomes" id="UP001239397">
    <property type="component" value="Chromosome"/>
</dbReference>
<protein>
    <submittedName>
        <fullName evidence="2">Uncharacterized protein</fullName>
    </submittedName>
</protein>
<sequence length="42" mass="4822">MMTEPATKPNRVPLIVLAWAWVVLPFAYGVYQLFLKLVQLFG</sequence>
<accession>A0A9Y2K229</accession>
<keyword evidence="1" id="KW-0472">Membrane</keyword>
<keyword evidence="1" id="KW-0812">Transmembrane</keyword>
<dbReference type="KEGG" id="amog:QRX60_50375"/>
<gene>
    <name evidence="2" type="ORF">QRX60_50375</name>
</gene>
<evidence type="ECO:0000313" key="3">
    <source>
        <dbReference type="Proteomes" id="UP001239397"/>
    </source>
</evidence>
<feature type="transmembrane region" description="Helical" evidence="1">
    <location>
        <begin position="12"/>
        <end position="34"/>
    </location>
</feature>
<name>A0A9Y2K229_9PSEU</name>
<dbReference type="RefSeq" id="WP_277875454.1">
    <property type="nucleotide sequence ID" value="NZ_CP127295.1"/>
</dbReference>
<keyword evidence="3" id="KW-1185">Reference proteome</keyword>
<keyword evidence="1" id="KW-1133">Transmembrane helix</keyword>
<dbReference type="EMBL" id="CP127295">
    <property type="protein sequence ID" value="WIY07672.1"/>
    <property type="molecule type" value="Genomic_DNA"/>
</dbReference>
<proteinExistence type="predicted"/>
<evidence type="ECO:0000313" key="2">
    <source>
        <dbReference type="EMBL" id="WIY07672.1"/>
    </source>
</evidence>
<evidence type="ECO:0000256" key="1">
    <source>
        <dbReference type="SAM" id="Phobius"/>
    </source>
</evidence>
<organism evidence="2 3">
    <name type="scientific">Amycolatopsis mongoliensis</name>
    <dbReference type="NCBI Taxonomy" id="715475"/>
    <lineage>
        <taxon>Bacteria</taxon>
        <taxon>Bacillati</taxon>
        <taxon>Actinomycetota</taxon>
        <taxon>Actinomycetes</taxon>
        <taxon>Pseudonocardiales</taxon>
        <taxon>Pseudonocardiaceae</taxon>
        <taxon>Amycolatopsis</taxon>
    </lineage>
</organism>
<reference evidence="2 3" key="1">
    <citation type="submission" date="2023-06" db="EMBL/GenBank/DDBJ databases">
        <authorList>
            <person name="Oyuntsetseg B."/>
            <person name="Kim S.B."/>
        </authorList>
    </citation>
    <scope>NUCLEOTIDE SEQUENCE [LARGE SCALE GENOMIC DNA]</scope>
    <source>
        <strain evidence="2 3">4-36</strain>
    </source>
</reference>